<gene>
    <name evidence="1" type="ORF">DNX69_16800</name>
</gene>
<dbReference type="AlphaFoldDB" id="A0A323UF56"/>
<proteinExistence type="predicted"/>
<dbReference type="OrthoDB" id="8265140at2"/>
<reference evidence="1 2" key="1">
    <citation type="submission" date="2018-06" db="EMBL/GenBank/DDBJ databases">
        <title>Draft Whole-Genome Sequence of the purple photosynthetic bacterium Rhodospeudomonas palustris XCP.</title>
        <authorList>
            <person name="Rayyan A."/>
            <person name="Meyer T.E."/>
            <person name="Kyndt J.A."/>
        </authorList>
    </citation>
    <scope>NUCLEOTIDE SEQUENCE [LARGE SCALE GENOMIC DNA]</scope>
    <source>
        <strain evidence="1 2">XCP</strain>
    </source>
</reference>
<dbReference type="Proteomes" id="UP000248134">
    <property type="component" value="Unassembled WGS sequence"/>
</dbReference>
<dbReference type="EMBL" id="QKQS01000023">
    <property type="protein sequence ID" value="PZA10989.1"/>
    <property type="molecule type" value="Genomic_DNA"/>
</dbReference>
<comment type="caution">
    <text evidence="1">The sequence shown here is derived from an EMBL/GenBank/DDBJ whole genome shotgun (WGS) entry which is preliminary data.</text>
</comment>
<sequence length="219" mass="24750">MVDIFGFWKNIDRSATIHPADKPIFDRLKNAHGFDLRCLPLNFAGRLRDAPVVLLYLSPGFAQFDLKIARSKEGQEHLACQRTGRAGLVDINPAAARWRAERLGWLGDPEQLQKKVAIANIGAYHSRTFVDHHVLAALPSSRAMLDWAQGTLFPQAERGDRMVVCMRAANFWGLEPGQRYGKALYAPLTTRGGHMIRGELRNEIERRARHYLDGSHRKS</sequence>
<evidence type="ECO:0000313" key="2">
    <source>
        <dbReference type="Proteomes" id="UP000248134"/>
    </source>
</evidence>
<protein>
    <submittedName>
        <fullName evidence="1">Uncharacterized protein</fullName>
    </submittedName>
</protein>
<name>A0A323UF56_RHOPL</name>
<dbReference type="RefSeq" id="WP_110787080.1">
    <property type="nucleotide sequence ID" value="NZ_QKQS01000023.1"/>
</dbReference>
<evidence type="ECO:0000313" key="1">
    <source>
        <dbReference type="EMBL" id="PZA10989.1"/>
    </source>
</evidence>
<organism evidence="1 2">
    <name type="scientific">Rhodopseudomonas palustris</name>
    <dbReference type="NCBI Taxonomy" id="1076"/>
    <lineage>
        <taxon>Bacteria</taxon>
        <taxon>Pseudomonadati</taxon>
        <taxon>Pseudomonadota</taxon>
        <taxon>Alphaproteobacteria</taxon>
        <taxon>Hyphomicrobiales</taxon>
        <taxon>Nitrobacteraceae</taxon>
        <taxon>Rhodopseudomonas</taxon>
    </lineage>
</organism>
<accession>A0A323UF56</accession>